<reference evidence="2 3" key="1">
    <citation type="submission" date="2024-02" db="EMBL/GenBank/DDBJ databases">
        <authorList>
            <person name="Daric V."/>
            <person name="Darras S."/>
        </authorList>
    </citation>
    <scope>NUCLEOTIDE SEQUENCE [LARGE SCALE GENOMIC DNA]</scope>
</reference>
<feature type="compositionally biased region" description="Polar residues" evidence="1">
    <location>
        <begin position="200"/>
        <end position="216"/>
    </location>
</feature>
<dbReference type="Proteomes" id="UP001642483">
    <property type="component" value="Unassembled WGS sequence"/>
</dbReference>
<dbReference type="EMBL" id="CAWYQH010000097">
    <property type="protein sequence ID" value="CAK8683837.1"/>
    <property type="molecule type" value="Genomic_DNA"/>
</dbReference>
<evidence type="ECO:0008006" key="4">
    <source>
        <dbReference type="Google" id="ProtNLM"/>
    </source>
</evidence>
<feature type="region of interest" description="Disordered" evidence="1">
    <location>
        <begin position="199"/>
        <end position="300"/>
    </location>
</feature>
<comment type="caution">
    <text evidence="2">The sequence shown here is derived from an EMBL/GenBank/DDBJ whole genome shotgun (WGS) entry which is preliminary data.</text>
</comment>
<feature type="compositionally biased region" description="Basic and acidic residues" evidence="1">
    <location>
        <begin position="230"/>
        <end position="252"/>
    </location>
</feature>
<proteinExistence type="predicted"/>
<gene>
    <name evidence="2" type="ORF">CVLEPA_LOCUS14862</name>
</gene>
<protein>
    <recommendedName>
        <fullName evidence="4">CCHC-type domain-containing protein</fullName>
    </recommendedName>
</protein>
<evidence type="ECO:0000313" key="2">
    <source>
        <dbReference type="EMBL" id="CAK8683837.1"/>
    </source>
</evidence>
<evidence type="ECO:0000256" key="1">
    <source>
        <dbReference type="SAM" id="MobiDB-lite"/>
    </source>
</evidence>
<evidence type="ECO:0000313" key="3">
    <source>
        <dbReference type="Proteomes" id="UP001642483"/>
    </source>
</evidence>
<feature type="compositionally biased region" description="Basic and acidic residues" evidence="1">
    <location>
        <begin position="282"/>
        <end position="300"/>
    </location>
</feature>
<organism evidence="2 3">
    <name type="scientific">Clavelina lepadiformis</name>
    <name type="common">Light-bulb sea squirt</name>
    <name type="synonym">Ascidia lepadiformis</name>
    <dbReference type="NCBI Taxonomy" id="159417"/>
    <lineage>
        <taxon>Eukaryota</taxon>
        <taxon>Metazoa</taxon>
        <taxon>Chordata</taxon>
        <taxon>Tunicata</taxon>
        <taxon>Ascidiacea</taxon>
        <taxon>Aplousobranchia</taxon>
        <taxon>Clavelinidae</taxon>
        <taxon>Clavelina</taxon>
    </lineage>
</organism>
<name>A0ABP0FW87_CLALP</name>
<keyword evidence="3" id="KW-1185">Reference proteome</keyword>
<sequence length="398" mass="46120">MAETFTYADRVKRQWNNDVAAEYSNHREITIQLINDNKREDIYRLLKETKIPIEYIEGIIQKPGNTVNITVDKKNNAIRLADLLRKRPEVKSAIAHGDERIDLTIRWVPIDYPQRHLDEILKEFEIQGPAQLGVDKYGIKDGRRIYKVNKKTMERHQLPSYLYLGKIRCAVSYNGQISTCSYCTEQGHKFIECPKRFQEDTNNPVGQDSPMTTARNLESDEEGPSPSPSENHKEVSAHAETDEQRRAKERSSLRVRRSRAKIEPPSEESPELNSNANRGNKRKDISGDSTENLEKQETQRSKIDHMAFDFAKLPIDEITEVRCACKNYVQVRRSNDPAKEAPQFEEPVYREGCNGALIRCNCTDFLFQFVDNRYHQCYFKCCDMTYKPNPSELNDTAF</sequence>
<accession>A0ABP0FW87</accession>